<evidence type="ECO:0000313" key="3">
    <source>
        <dbReference type="EMBL" id="CAG7607564.1"/>
    </source>
</evidence>
<feature type="transmembrane region" description="Helical" evidence="1">
    <location>
        <begin position="258"/>
        <end position="280"/>
    </location>
</feature>
<dbReference type="RefSeq" id="WP_246627295.1">
    <property type="nucleotide sequence ID" value="NZ_CAJVAS010000003.1"/>
</dbReference>
<gene>
    <name evidence="3" type="ORF">PAESOLCIP111_00972</name>
</gene>
<dbReference type="EMBL" id="CAJVAS010000003">
    <property type="protein sequence ID" value="CAG7607564.1"/>
    <property type="molecule type" value="Genomic_DNA"/>
</dbReference>
<proteinExistence type="predicted"/>
<reference evidence="3" key="1">
    <citation type="submission" date="2021-06" db="EMBL/GenBank/DDBJ databases">
        <authorList>
            <person name="Criscuolo A."/>
        </authorList>
    </citation>
    <scope>NUCLEOTIDE SEQUENCE</scope>
    <source>
        <strain evidence="3">CIP111600</strain>
    </source>
</reference>
<sequence length="316" mass="36945">MPTEEQIHLSVIHEYIASLRHAAAVSKIHKGYSFDGKYLIFEPSQESPVYVLRTAPLKQLERKLGEFEAVRRVHAMGVKTSEPVAFGTIEPLELCYMVLRYVEGEDAFDVLPALTEEEQYRVGVTAGRELRLMHELEAPAELQPWHIRQSAKYRRQFQGYQTCGVRLPEEEAVVAFIERHLPLMENRPNRFQHDDFHASNLLVHERRYAAAIDFNRYDWGDPYHDFLKIAYFSREASIPFCVGQIHGYFEGNVPERFWTLYALYTAIIMFPSITWTLQVVPQQLDSMMNRLRIILDDHRNFESVVPSWYASYSVRL</sequence>
<evidence type="ECO:0000313" key="4">
    <source>
        <dbReference type="Proteomes" id="UP000693672"/>
    </source>
</evidence>
<protein>
    <recommendedName>
        <fullName evidence="2">Aminoglycoside phosphotransferase domain-containing protein</fullName>
    </recommendedName>
</protein>
<keyword evidence="4" id="KW-1185">Reference proteome</keyword>
<dbReference type="AlphaFoldDB" id="A0A916JVV7"/>
<feature type="domain" description="Aminoglycoside phosphotransferase" evidence="2">
    <location>
        <begin position="26"/>
        <end position="252"/>
    </location>
</feature>
<dbReference type="PANTHER" id="PTHR41283:SF1">
    <property type="entry name" value="AMINOGLYCOSIDE PHOSPHOTRANSFERASE DOMAIN-CONTAINING PROTEIN"/>
    <property type="match status" value="1"/>
</dbReference>
<organism evidence="3 4">
    <name type="scientific">Paenibacillus solanacearum</name>
    <dbReference type="NCBI Taxonomy" id="2048548"/>
    <lineage>
        <taxon>Bacteria</taxon>
        <taxon>Bacillati</taxon>
        <taxon>Bacillota</taxon>
        <taxon>Bacilli</taxon>
        <taxon>Bacillales</taxon>
        <taxon>Paenibacillaceae</taxon>
        <taxon>Paenibacillus</taxon>
    </lineage>
</organism>
<dbReference type="Pfam" id="PF01636">
    <property type="entry name" value="APH"/>
    <property type="match status" value="1"/>
</dbReference>
<dbReference type="Proteomes" id="UP000693672">
    <property type="component" value="Unassembled WGS sequence"/>
</dbReference>
<keyword evidence="1" id="KW-0472">Membrane</keyword>
<evidence type="ECO:0000259" key="2">
    <source>
        <dbReference type="Pfam" id="PF01636"/>
    </source>
</evidence>
<keyword evidence="1" id="KW-1133">Transmembrane helix</keyword>
<comment type="caution">
    <text evidence="3">The sequence shown here is derived from an EMBL/GenBank/DDBJ whole genome shotgun (WGS) entry which is preliminary data.</text>
</comment>
<name>A0A916JVV7_9BACL</name>
<keyword evidence="1" id="KW-0812">Transmembrane</keyword>
<dbReference type="InterPro" id="IPR002575">
    <property type="entry name" value="Aminoglycoside_PTrfase"/>
</dbReference>
<dbReference type="PANTHER" id="PTHR41283">
    <property type="entry name" value="AMINOGLYCOSIDE PHOSPHOTRANSFERASE"/>
    <property type="match status" value="1"/>
</dbReference>
<accession>A0A916JVV7</accession>
<evidence type="ECO:0000256" key="1">
    <source>
        <dbReference type="SAM" id="Phobius"/>
    </source>
</evidence>